<dbReference type="PANTHER" id="PTHR42659">
    <property type="entry name" value="XANTHINE DEHYDROGENASE SUBUNIT C-RELATED"/>
    <property type="match status" value="1"/>
</dbReference>
<dbReference type="GO" id="GO:0071949">
    <property type="term" value="F:FAD binding"/>
    <property type="evidence" value="ECO:0007669"/>
    <property type="project" value="InterPro"/>
</dbReference>
<sequence length="296" mass="31795">MFVQPKTIEEALTLKAKYGAQGAFIAGGTDLIVLMNHGRTPANVFIDLSHVEGLDFLERVQLPSRDPLLANLQDKEAYVCGPAVTFARLADLPVRCLAEAARSVGGPQIRNRGTIAGNLATASPAGDGSTALLSLDAWVELRSRSQTRVMPLRDFFVGYRKTALGPDELISRIAFPATWRTGWRKLGKRGAMNISLVCCSVGVGPDWTFHVAFGSVGPYPLVAPQTAEFLTDAARTKGEVPVDAATLEEAARLAAQEVRPIDDFRGSADYRRAMAGTLLKKVLRSLAGLEPAVAIH</sequence>
<dbReference type="KEGG" id="schv:BRCON_2756"/>
<accession>A0A2Z4Y9J8</accession>
<gene>
    <name evidence="5" type="ORF">BRCON_2756</name>
</gene>
<dbReference type="Pfam" id="PF03450">
    <property type="entry name" value="CO_deh_flav_C"/>
    <property type="match status" value="1"/>
</dbReference>
<dbReference type="Gene3D" id="3.30.465.10">
    <property type="match status" value="1"/>
</dbReference>
<proteinExistence type="predicted"/>
<dbReference type="PANTHER" id="PTHR42659:SF2">
    <property type="entry name" value="XANTHINE DEHYDROGENASE SUBUNIT C-RELATED"/>
    <property type="match status" value="1"/>
</dbReference>
<dbReference type="InterPro" id="IPR051312">
    <property type="entry name" value="Diverse_Substr_Oxidored"/>
</dbReference>
<evidence type="ECO:0000256" key="1">
    <source>
        <dbReference type="ARBA" id="ARBA00022630"/>
    </source>
</evidence>
<dbReference type="Gene3D" id="3.30.43.10">
    <property type="entry name" value="Uridine Diphospho-n-acetylenolpyruvylglucosamine Reductase, domain 2"/>
    <property type="match status" value="1"/>
</dbReference>
<dbReference type="InterPro" id="IPR002346">
    <property type="entry name" value="Mopterin_DH_FAD-bd"/>
</dbReference>
<dbReference type="InterPro" id="IPR016167">
    <property type="entry name" value="FAD-bd_PCMH_sub1"/>
</dbReference>
<dbReference type="GO" id="GO:0016491">
    <property type="term" value="F:oxidoreductase activity"/>
    <property type="evidence" value="ECO:0007669"/>
    <property type="project" value="UniProtKB-KW"/>
</dbReference>
<evidence type="ECO:0000313" key="6">
    <source>
        <dbReference type="Proteomes" id="UP000262583"/>
    </source>
</evidence>
<dbReference type="InterPro" id="IPR016169">
    <property type="entry name" value="FAD-bd_PCMH_sub2"/>
</dbReference>
<reference evidence="5 6" key="1">
    <citation type="submission" date="2018-05" db="EMBL/GenBank/DDBJ databases">
        <title>A metagenomic window into the 2 km-deep terrestrial subsurface aquifer revealed taxonomically and functionally diverse microbial community comprising novel uncultured bacterial lineages.</title>
        <authorList>
            <person name="Kadnikov V.V."/>
            <person name="Mardanov A.V."/>
            <person name="Beletsky A.V."/>
            <person name="Banks D."/>
            <person name="Pimenov N.V."/>
            <person name="Frank Y.A."/>
            <person name="Karnachuk O.V."/>
            <person name="Ravin N.V."/>
        </authorList>
    </citation>
    <scope>NUCLEOTIDE SEQUENCE [LARGE SCALE GENOMIC DNA]</scope>
    <source>
        <strain evidence="5">BY</strain>
    </source>
</reference>
<dbReference type="Gene3D" id="3.30.390.50">
    <property type="entry name" value="CO dehydrogenase flavoprotein, C-terminal domain"/>
    <property type="match status" value="1"/>
</dbReference>
<dbReference type="InterPro" id="IPR036683">
    <property type="entry name" value="CO_DH_flav_C_dom_sf"/>
</dbReference>
<dbReference type="SUPFAM" id="SSF56176">
    <property type="entry name" value="FAD-binding/transporter-associated domain-like"/>
    <property type="match status" value="1"/>
</dbReference>
<keyword evidence="2" id="KW-0274">FAD</keyword>
<feature type="domain" description="FAD-binding PCMH-type" evidence="4">
    <location>
        <begin position="1"/>
        <end position="180"/>
    </location>
</feature>
<evidence type="ECO:0000256" key="3">
    <source>
        <dbReference type="ARBA" id="ARBA00023002"/>
    </source>
</evidence>
<keyword evidence="1" id="KW-0285">Flavoprotein</keyword>
<protein>
    <submittedName>
        <fullName evidence="5">Xanthine dehydrogenase, FAD binding subunit</fullName>
    </submittedName>
</protein>
<keyword evidence="3" id="KW-0560">Oxidoreductase</keyword>
<dbReference type="SMART" id="SM01092">
    <property type="entry name" value="CO_deh_flav_C"/>
    <property type="match status" value="1"/>
</dbReference>
<evidence type="ECO:0000313" key="5">
    <source>
        <dbReference type="EMBL" id="AXA37498.1"/>
    </source>
</evidence>
<dbReference type="AlphaFoldDB" id="A0A2Z4Y9J8"/>
<dbReference type="EMBL" id="CP030759">
    <property type="protein sequence ID" value="AXA37498.1"/>
    <property type="molecule type" value="Genomic_DNA"/>
</dbReference>
<dbReference type="InterPro" id="IPR016166">
    <property type="entry name" value="FAD-bd_PCMH"/>
</dbReference>
<dbReference type="InterPro" id="IPR036318">
    <property type="entry name" value="FAD-bd_PCMH-like_sf"/>
</dbReference>
<evidence type="ECO:0000256" key="2">
    <source>
        <dbReference type="ARBA" id="ARBA00022827"/>
    </source>
</evidence>
<dbReference type="Proteomes" id="UP000262583">
    <property type="component" value="Chromosome"/>
</dbReference>
<dbReference type="PROSITE" id="PS51387">
    <property type="entry name" value="FAD_PCMH"/>
    <property type="match status" value="1"/>
</dbReference>
<dbReference type="SUPFAM" id="SSF55447">
    <property type="entry name" value="CO dehydrogenase flavoprotein C-terminal domain-like"/>
    <property type="match status" value="1"/>
</dbReference>
<dbReference type="Pfam" id="PF00941">
    <property type="entry name" value="FAD_binding_5"/>
    <property type="match status" value="1"/>
</dbReference>
<name>A0A2Z4Y9J8_SUMC1</name>
<organism evidence="5 6">
    <name type="scientific">Sumerlaea chitinivorans</name>
    <dbReference type="NCBI Taxonomy" id="2250252"/>
    <lineage>
        <taxon>Bacteria</taxon>
        <taxon>Candidatus Sumerlaeota</taxon>
        <taxon>Candidatus Sumerlaeia</taxon>
        <taxon>Candidatus Sumerlaeales</taxon>
        <taxon>Candidatus Sumerlaeaceae</taxon>
        <taxon>Candidatus Sumerlaea</taxon>
    </lineage>
</organism>
<evidence type="ECO:0000259" key="4">
    <source>
        <dbReference type="PROSITE" id="PS51387"/>
    </source>
</evidence>
<dbReference type="InterPro" id="IPR005107">
    <property type="entry name" value="CO_DH_flav_C"/>
</dbReference>